<evidence type="ECO:0000313" key="3">
    <source>
        <dbReference type="EMBL" id="OSC35030.1"/>
    </source>
</evidence>
<comment type="subunit">
    <text evidence="1">Homotrimer.</text>
</comment>
<dbReference type="EMBL" id="NCXO01000006">
    <property type="protein sequence ID" value="OSC35030.1"/>
    <property type="molecule type" value="Genomic_DNA"/>
</dbReference>
<name>A0A7I7SAN6_9MYCO</name>
<dbReference type="OrthoDB" id="9801997at2"/>
<dbReference type="EC" id="1.11.1.28" evidence="1"/>
<dbReference type="GO" id="GO:0032843">
    <property type="term" value="F:hydroperoxide reductase activity"/>
    <property type="evidence" value="ECO:0007669"/>
    <property type="project" value="InterPro"/>
</dbReference>
<dbReference type="Pfam" id="PF02627">
    <property type="entry name" value="CMD"/>
    <property type="match status" value="1"/>
</dbReference>
<keyword evidence="1" id="KW-0575">Peroxidase</keyword>
<dbReference type="InterPro" id="IPR003779">
    <property type="entry name" value="CMD-like"/>
</dbReference>
<dbReference type="AlphaFoldDB" id="A0A7I7SAN6"/>
<protein>
    <recommendedName>
        <fullName evidence="1">Alkyl hydroperoxide reductase AhpD</fullName>
        <ecNumber evidence="1">1.11.1.28</ecNumber>
    </recommendedName>
    <alternativeName>
        <fullName evidence="1">Alkylhydroperoxidase AhpD</fullName>
    </alternativeName>
</protein>
<keyword evidence="1" id="KW-0049">Antioxidant</keyword>
<feature type="domain" description="Carboxymuconolactone decarboxylase-like" evidence="2">
    <location>
        <begin position="101"/>
        <end position="173"/>
    </location>
</feature>
<organism evidence="3 4">
    <name type="scientific">Mycolicibacillus koreensis</name>
    <dbReference type="NCBI Taxonomy" id="1069220"/>
    <lineage>
        <taxon>Bacteria</taxon>
        <taxon>Bacillati</taxon>
        <taxon>Actinomycetota</taxon>
        <taxon>Actinomycetes</taxon>
        <taxon>Mycobacteriales</taxon>
        <taxon>Mycobacteriaceae</taxon>
        <taxon>Mycolicibacillus</taxon>
    </lineage>
</organism>
<dbReference type="InterPro" id="IPR029032">
    <property type="entry name" value="AhpD-like"/>
</dbReference>
<dbReference type="HAMAP" id="MF_01676">
    <property type="entry name" value="AhpD"/>
    <property type="match status" value="1"/>
</dbReference>
<dbReference type="PANTHER" id="PTHR33930:SF7">
    <property type="entry name" value="ALKYL HYDROPEROXIDE REDUCTASE AHPD"/>
    <property type="match status" value="1"/>
</dbReference>
<dbReference type="InterPro" id="IPR004675">
    <property type="entry name" value="AhpD_core"/>
</dbReference>
<comment type="catalytic activity">
    <reaction evidence="1">
        <text>N(6)-[(R)-dihydrolipoyl]-L-lysyl-[lipoyl-carrier protein] + a hydroperoxide = N(6)-[(R)-lipoyl]-L-lysyl-[lipoyl-carrier protein] + an alcohol + H2O</text>
        <dbReference type="Rhea" id="RHEA:62636"/>
        <dbReference type="Rhea" id="RHEA-COMP:10502"/>
        <dbReference type="Rhea" id="RHEA-COMP:16355"/>
        <dbReference type="ChEBI" id="CHEBI:15377"/>
        <dbReference type="ChEBI" id="CHEBI:30879"/>
        <dbReference type="ChEBI" id="CHEBI:35924"/>
        <dbReference type="ChEBI" id="CHEBI:83099"/>
        <dbReference type="ChEBI" id="CHEBI:83100"/>
        <dbReference type="EC" id="1.11.1.28"/>
    </reaction>
</comment>
<dbReference type="Gene3D" id="1.20.1290.10">
    <property type="entry name" value="AhpD-like"/>
    <property type="match status" value="1"/>
</dbReference>
<dbReference type="GO" id="GO:0045454">
    <property type="term" value="P:cell redox homeostasis"/>
    <property type="evidence" value="ECO:0007669"/>
    <property type="project" value="TreeGrafter"/>
</dbReference>
<evidence type="ECO:0000256" key="1">
    <source>
        <dbReference type="HAMAP-Rule" id="MF_01676"/>
    </source>
</evidence>
<feature type="disulfide bond" evidence="1">
    <location>
        <begin position="130"/>
        <end position="133"/>
    </location>
</feature>
<keyword evidence="4" id="KW-1185">Reference proteome</keyword>
<dbReference type="InterPro" id="IPR004674">
    <property type="entry name" value="AhpD"/>
</dbReference>
<gene>
    <name evidence="1" type="primary">ahpD</name>
    <name evidence="3" type="ORF">B8W67_04345</name>
</gene>
<keyword evidence="1" id="KW-1015">Disulfide bond</keyword>
<comment type="function">
    <text evidence="1">Antioxidant protein with alkyl hydroperoxidase activity. Required for the reduction of the AhpC active site cysteine residues and for the regeneration of the AhpC enzyme activity.</text>
</comment>
<dbReference type="GO" id="GO:0006979">
    <property type="term" value="P:response to oxidative stress"/>
    <property type="evidence" value="ECO:0007669"/>
    <property type="project" value="InterPro"/>
</dbReference>
<dbReference type="Proteomes" id="UP000193577">
    <property type="component" value="Unassembled WGS sequence"/>
</dbReference>
<feature type="active site" description="Proton donor" evidence="1">
    <location>
        <position position="130"/>
    </location>
</feature>
<dbReference type="GO" id="GO:0051920">
    <property type="term" value="F:peroxiredoxin activity"/>
    <property type="evidence" value="ECO:0007669"/>
    <property type="project" value="InterPro"/>
</dbReference>
<dbReference type="RefSeq" id="WP_069390932.1">
    <property type="nucleotide sequence ID" value="NZ_AP022594.1"/>
</dbReference>
<keyword evidence="1" id="KW-0676">Redox-active center</keyword>
<accession>A0A7I7SAN6</accession>
<evidence type="ECO:0000313" key="4">
    <source>
        <dbReference type="Proteomes" id="UP000193577"/>
    </source>
</evidence>
<feature type="disulfide bond" description="Interchain (with AhpC); in linked form" evidence="1">
    <location>
        <position position="133"/>
    </location>
</feature>
<comment type="caution">
    <text evidence="3">The sequence shown here is derived from an EMBL/GenBank/DDBJ whole genome shotgun (WGS) entry which is preliminary data.</text>
</comment>
<comment type="similarity">
    <text evidence="1">Belongs to the AhpD family.</text>
</comment>
<dbReference type="NCBIfam" id="TIGR00778">
    <property type="entry name" value="ahpD_dom"/>
    <property type="match status" value="1"/>
</dbReference>
<evidence type="ECO:0000259" key="2">
    <source>
        <dbReference type="Pfam" id="PF02627"/>
    </source>
</evidence>
<dbReference type="SUPFAM" id="SSF69118">
    <property type="entry name" value="AhpD-like"/>
    <property type="match status" value="1"/>
</dbReference>
<reference evidence="3 4" key="1">
    <citation type="submission" date="2017-04" db="EMBL/GenBank/DDBJ databases">
        <title>The new phylogeny of genus Mycobacterium.</title>
        <authorList>
            <person name="Tortoli E."/>
            <person name="Trovato A."/>
            <person name="Cirillo D.M."/>
        </authorList>
    </citation>
    <scope>NUCLEOTIDE SEQUENCE [LARGE SCALE GENOMIC DNA]</scope>
    <source>
        <strain evidence="3 4">KCTC 19819</strain>
    </source>
</reference>
<dbReference type="GO" id="GO:0015036">
    <property type="term" value="F:disulfide oxidoreductase activity"/>
    <property type="evidence" value="ECO:0007669"/>
    <property type="project" value="TreeGrafter"/>
</dbReference>
<feature type="active site" description="Cysteine sulfenic acid (-SOH) intermediate" evidence="1">
    <location>
        <position position="133"/>
    </location>
</feature>
<dbReference type="PANTHER" id="PTHR33930">
    <property type="entry name" value="ALKYL HYDROPEROXIDE REDUCTASE AHPD"/>
    <property type="match status" value="1"/>
</dbReference>
<proteinExistence type="inferred from homology"/>
<keyword evidence="1" id="KW-0560">Oxidoreductase</keyword>
<sequence length="179" mass="18870">MSVDNLKEALPEYAKDLKLNLGSITRTTVLDEEQLWGTLLSCAAATRNPTVLAEIGAEAADTLSAEAYRAALGAASIMGMNNVFYRGRHFLEGAYDDLRPGLRMNIIGSPGVGKANFELWCFAVSMVNGCSACAVAHEHTVREEGISREAVLEALKVASIIAGVGQAMLAAEALPNTAG</sequence>
<dbReference type="NCBIfam" id="TIGR00777">
    <property type="entry name" value="ahpD"/>
    <property type="match status" value="1"/>
</dbReference>